<name>A0A6V8SNN7_9CLOT</name>
<evidence type="ECO:0000313" key="3">
    <source>
        <dbReference type="Proteomes" id="UP000580568"/>
    </source>
</evidence>
<gene>
    <name evidence="2" type="ORF">bsdtw1_04535</name>
</gene>
<comment type="caution">
    <text evidence="2">The sequence shown here is derived from an EMBL/GenBank/DDBJ whole genome shotgun (WGS) entry which is preliminary data.</text>
</comment>
<keyword evidence="1" id="KW-1133">Transmembrane helix</keyword>
<organism evidence="2 3">
    <name type="scientific">Clostridium fungisolvens</name>
    <dbReference type="NCBI Taxonomy" id="1604897"/>
    <lineage>
        <taxon>Bacteria</taxon>
        <taxon>Bacillati</taxon>
        <taxon>Bacillota</taxon>
        <taxon>Clostridia</taxon>
        <taxon>Eubacteriales</taxon>
        <taxon>Clostridiaceae</taxon>
        <taxon>Clostridium</taxon>
    </lineage>
</organism>
<dbReference type="EMBL" id="BLZR01000001">
    <property type="protein sequence ID" value="GFP78316.1"/>
    <property type="molecule type" value="Genomic_DNA"/>
</dbReference>
<dbReference type="AlphaFoldDB" id="A0A6V8SNN7"/>
<evidence type="ECO:0000313" key="2">
    <source>
        <dbReference type="EMBL" id="GFP78316.1"/>
    </source>
</evidence>
<keyword evidence="1" id="KW-0472">Membrane</keyword>
<protein>
    <submittedName>
        <fullName evidence="2">Uncharacterized protein</fullName>
    </submittedName>
</protein>
<proteinExistence type="predicted"/>
<accession>A0A6V8SNN7</accession>
<feature type="transmembrane region" description="Helical" evidence="1">
    <location>
        <begin position="66"/>
        <end position="84"/>
    </location>
</feature>
<sequence length="94" mass="11216">MNRSVGVNLNKEFRHLMKYKRSPFPKEDLESAYMEYDHCEQKEYDHHHNNDKQHEMFEDWGMKECIYASVGLVVSVASLAYVLTRPHGKKFSMF</sequence>
<reference evidence="2 3" key="1">
    <citation type="submission" date="2020-07" db="EMBL/GenBank/DDBJ databases">
        <title>A new beta-1,3-glucan-decomposing anaerobic bacterium isolated from anoxic soil subjected to biological soil disinfestation.</title>
        <authorList>
            <person name="Ueki A."/>
            <person name="Tonouchi A."/>
        </authorList>
    </citation>
    <scope>NUCLEOTIDE SEQUENCE [LARGE SCALE GENOMIC DNA]</scope>
    <source>
        <strain evidence="2 3">TW1</strain>
    </source>
</reference>
<dbReference type="Proteomes" id="UP000580568">
    <property type="component" value="Unassembled WGS sequence"/>
</dbReference>
<evidence type="ECO:0000256" key="1">
    <source>
        <dbReference type="SAM" id="Phobius"/>
    </source>
</evidence>
<keyword evidence="1" id="KW-0812">Transmembrane</keyword>
<keyword evidence="3" id="KW-1185">Reference proteome</keyword>